<feature type="region of interest" description="Disordered" evidence="1">
    <location>
        <begin position="45"/>
        <end position="71"/>
    </location>
</feature>
<name>A0A0L8G3Q7_OCTBM</name>
<gene>
    <name evidence="2" type="ORF">OCBIM_22000789mg</name>
</gene>
<feature type="compositionally biased region" description="Basic and acidic residues" evidence="1">
    <location>
        <begin position="57"/>
        <end position="71"/>
    </location>
</feature>
<evidence type="ECO:0000313" key="2">
    <source>
        <dbReference type="EMBL" id="KOF71647.1"/>
    </source>
</evidence>
<dbReference type="AlphaFoldDB" id="A0A0L8G3Q7"/>
<proteinExistence type="predicted"/>
<feature type="compositionally biased region" description="Polar residues" evidence="1">
    <location>
        <begin position="46"/>
        <end position="56"/>
    </location>
</feature>
<reference evidence="2" key="1">
    <citation type="submission" date="2015-07" db="EMBL/GenBank/DDBJ databases">
        <title>MeaNS - Measles Nucleotide Surveillance Program.</title>
        <authorList>
            <person name="Tran T."/>
            <person name="Druce J."/>
        </authorList>
    </citation>
    <scope>NUCLEOTIDE SEQUENCE</scope>
    <source>
        <strain evidence="2">UCB-OBI-ISO-001</strain>
        <tissue evidence="2">Gonad</tissue>
    </source>
</reference>
<organism evidence="2">
    <name type="scientific">Octopus bimaculoides</name>
    <name type="common">California two-spotted octopus</name>
    <dbReference type="NCBI Taxonomy" id="37653"/>
    <lineage>
        <taxon>Eukaryota</taxon>
        <taxon>Metazoa</taxon>
        <taxon>Spiralia</taxon>
        <taxon>Lophotrochozoa</taxon>
        <taxon>Mollusca</taxon>
        <taxon>Cephalopoda</taxon>
        <taxon>Coleoidea</taxon>
        <taxon>Octopodiformes</taxon>
        <taxon>Octopoda</taxon>
        <taxon>Incirrata</taxon>
        <taxon>Octopodidae</taxon>
        <taxon>Octopus</taxon>
    </lineage>
</organism>
<sequence length="106" mass="12462">MRPRRGPKLRYKDTCKTSLSKCEVDISTSEERAEDRTTWETVVKEGTSSLESSYRNKQVEKHQRRKENNRNAERRATLLVCKYCDRICVSIIGRISHERSCKNRSP</sequence>
<protein>
    <submittedName>
        <fullName evidence="2">Uncharacterized protein</fullName>
    </submittedName>
</protein>
<accession>A0A0L8G3Q7</accession>
<evidence type="ECO:0000256" key="1">
    <source>
        <dbReference type="SAM" id="MobiDB-lite"/>
    </source>
</evidence>
<dbReference type="EMBL" id="KQ424066">
    <property type="protein sequence ID" value="KOF71647.1"/>
    <property type="molecule type" value="Genomic_DNA"/>
</dbReference>